<reference evidence="2" key="2">
    <citation type="submission" date="2021-01" db="EMBL/GenBank/DDBJ databases">
        <title>Pan-genome distribution and transcriptional activeness of fungal secondary metabolism genes in Aspergillus section Fumigati.</title>
        <authorList>
            <person name="Takahashi H."/>
            <person name="Umemura M."/>
            <person name="Ninomiya A."/>
            <person name="Kusuya Y."/>
            <person name="Urayama S."/>
            <person name="Shimizu M."/>
            <person name="Watanabe A."/>
            <person name="Kamei K."/>
            <person name="Yaguchi T."/>
            <person name="Hagiwara D."/>
        </authorList>
    </citation>
    <scope>NUCLEOTIDE SEQUENCE</scope>
    <source>
        <strain evidence="2">IFM 46973</strain>
    </source>
</reference>
<protein>
    <submittedName>
        <fullName evidence="2">Uncharacterized protein</fullName>
    </submittedName>
</protein>
<keyword evidence="1" id="KW-1133">Transmembrane helix</keyword>
<name>A0A8E0V317_9EURO</name>
<sequence length="361" mass="40462">MVPTLRFRPTPPFVAITFVLFVLTLGTHFHLFSKSDTNHGKASPPVTTEPPGIGLDLTGFYGTAAVSFPNGSIINIGRIEGSSHYEEVIQRLSLHSSTHLHPPYVKPPEQFQDLPRRKLRSLRKWLGLPASGDVGALAVMIRQLKVQVEDVLSVPMATLPIVISTPHLIALYEEDIHDAFEYLNLPFPEDIHQRRSWAWVRDTGAALAGYGHFLCSDYRDYNACESEIDAMPLASVISILYTEDAVKVLRTTVKSAHIVLGFWDDEDQWTLGYASRHEEGYWVRLALRLMEWKRKYPGSRMPDRVVLFGESAVDKTFRSVVDKVFIQGFSSVPQIVGGADEYVAARGAAEFARLSVFGIHR</sequence>
<dbReference type="AlphaFoldDB" id="A0A8E0V317"/>
<evidence type="ECO:0000313" key="3">
    <source>
        <dbReference type="Proteomes" id="UP000036893"/>
    </source>
</evidence>
<reference evidence="2" key="1">
    <citation type="journal article" date="2015" name="Genome Announc.">
        <title>Draft Genome Sequence of the Pathogenic Filamentous Fungus Aspergillus udagawae Strain IFM 46973T.</title>
        <authorList>
            <person name="Kusuya Y."/>
            <person name="Takahashi-Nakaguchi A."/>
            <person name="Takahashi H."/>
            <person name="Yaguchi T."/>
        </authorList>
    </citation>
    <scope>NUCLEOTIDE SEQUENCE</scope>
    <source>
        <strain evidence="2">IFM 46973</strain>
    </source>
</reference>
<evidence type="ECO:0000313" key="2">
    <source>
        <dbReference type="EMBL" id="GIC90254.1"/>
    </source>
</evidence>
<accession>A0A8E0V317</accession>
<keyword evidence="1" id="KW-0472">Membrane</keyword>
<evidence type="ECO:0000256" key="1">
    <source>
        <dbReference type="SAM" id="Phobius"/>
    </source>
</evidence>
<dbReference type="GeneID" id="66994163"/>
<dbReference type="RefSeq" id="XP_043147520.1">
    <property type="nucleotide sequence ID" value="XM_043291585.1"/>
</dbReference>
<feature type="transmembrane region" description="Helical" evidence="1">
    <location>
        <begin position="12"/>
        <end position="32"/>
    </location>
</feature>
<dbReference type="Proteomes" id="UP000036893">
    <property type="component" value="Unassembled WGS sequence"/>
</dbReference>
<proteinExistence type="predicted"/>
<comment type="caution">
    <text evidence="2">The sequence shown here is derived from an EMBL/GenBank/DDBJ whole genome shotgun (WGS) entry which is preliminary data.</text>
</comment>
<gene>
    <name evidence="2" type="ORF">Aud_006686</name>
</gene>
<organism evidence="2 3">
    <name type="scientific">Aspergillus udagawae</name>
    <dbReference type="NCBI Taxonomy" id="91492"/>
    <lineage>
        <taxon>Eukaryota</taxon>
        <taxon>Fungi</taxon>
        <taxon>Dikarya</taxon>
        <taxon>Ascomycota</taxon>
        <taxon>Pezizomycotina</taxon>
        <taxon>Eurotiomycetes</taxon>
        <taxon>Eurotiomycetidae</taxon>
        <taxon>Eurotiales</taxon>
        <taxon>Aspergillaceae</taxon>
        <taxon>Aspergillus</taxon>
        <taxon>Aspergillus subgen. Fumigati</taxon>
    </lineage>
</organism>
<keyword evidence="1" id="KW-0812">Transmembrane</keyword>
<dbReference type="EMBL" id="BBXM02000004">
    <property type="protein sequence ID" value="GIC90254.1"/>
    <property type="molecule type" value="Genomic_DNA"/>
</dbReference>